<dbReference type="Proteomes" id="UP000285084">
    <property type="component" value="Unassembled WGS sequence"/>
</dbReference>
<dbReference type="VEuPathDB" id="FungiDB:FOMG_13649"/>
<protein>
    <submittedName>
        <fullName evidence="1">Uncharacterized protein</fullName>
    </submittedName>
</protein>
<sequence length="59" mass="6798">MPGIIIFHASKDDLERIFDEKLQPIKDKLDAINKMLDRLTNHGLAPKTLPIETDIRSRD</sequence>
<evidence type="ECO:0000313" key="1">
    <source>
        <dbReference type="EMBL" id="RKK84687.1"/>
    </source>
</evidence>
<comment type="caution">
    <text evidence="1">The sequence shown here is derived from an EMBL/GenBank/DDBJ whole genome shotgun (WGS) entry which is preliminary data.</text>
</comment>
<dbReference type="VEuPathDB" id="FungiDB:FOZG_11705"/>
<gene>
    <name evidence="1" type="ORF">BFJ69_g1963</name>
</gene>
<proteinExistence type="predicted"/>
<evidence type="ECO:0000313" key="2">
    <source>
        <dbReference type="Proteomes" id="UP000285084"/>
    </source>
</evidence>
<dbReference type="AlphaFoldDB" id="A0A420NWR1"/>
<reference evidence="1 2" key="1">
    <citation type="journal article" date="2018" name="Sci. Rep.">
        <title>Characterisation of pathogen-specific regions and novel effector candidates in Fusarium oxysporum f. sp. cepae.</title>
        <authorList>
            <person name="Armitage A.D."/>
            <person name="Taylor A."/>
            <person name="Sobczyk M.K."/>
            <person name="Baxter L."/>
            <person name="Greenfield B.P."/>
            <person name="Bates H.J."/>
            <person name="Wilson F."/>
            <person name="Jackson A.C."/>
            <person name="Ott S."/>
            <person name="Harrison R.J."/>
            <person name="Clarkson J.P."/>
        </authorList>
    </citation>
    <scope>NUCLEOTIDE SEQUENCE [LARGE SCALE GENOMIC DNA]</scope>
    <source>
        <strain evidence="1 2">Fo_A13</strain>
    </source>
</reference>
<accession>A0A420NWR1</accession>
<dbReference type="VEuPathDB" id="FungiDB:FOIG_04050"/>
<dbReference type="VEuPathDB" id="FungiDB:FOXG_20575"/>
<organism evidence="1 2">
    <name type="scientific">Fusarium oxysporum</name>
    <name type="common">Fusarium vascular wilt</name>
    <dbReference type="NCBI Taxonomy" id="5507"/>
    <lineage>
        <taxon>Eukaryota</taxon>
        <taxon>Fungi</taxon>
        <taxon>Dikarya</taxon>
        <taxon>Ascomycota</taxon>
        <taxon>Pezizomycotina</taxon>
        <taxon>Sordariomycetes</taxon>
        <taxon>Hypocreomycetidae</taxon>
        <taxon>Hypocreales</taxon>
        <taxon>Nectriaceae</taxon>
        <taxon>Fusarium</taxon>
        <taxon>Fusarium oxysporum species complex</taxon>
    </lineage>
</organism>
<name>A0A420NWR1_FUSOX</name>
<dbReference type="EMBL" id="MRCX01000009">
    <property type="protein sequence ID" value="RKK84687.1"/>
    <property type="molecule type" value="Genomic_DNA"/>
</dbReference>